<evidence type="ECO:0000256" key="3">
    <source>
        <dbReference type="ARBA" id="ARBA00012098"/>
    </source>
</evidence>
<name>A0A418M3S7_9BACT</name>
<evidence type="ECO:0000256" key="4">
    <source>
        <dbReference type="ARBA" id="ARBA00019595"/>
    </source>
</evidence>
<dbReference type="SUPFAM" id="SSF51182">
    <property type="entry name" value="RmlC-like cupins"/>
    <property type="match status" value="1"/>
</dbReference>
<dbReference type="InterPro" id="IPR011051">
    <property type="entry name" value="RmlC_Cupin_sf"/>
</dbReference>
<proteinExistence type="predicted"/>
<evidence type="ECO:0000313" key="10">
    <source>
        <dbReference type="Proteomes" id="UP000283523"/>
    </source>
</evidence>
<dbReference type="Pfam" id="PF00908">
    <property type="entry name" value="dTDP_sugar_isom"/>
    <property type="match status" value="1"/>
</dbReference>
<dbReference type="Proteomes" id="UP000283523">
    <property type="component" value="Unassembled WGS sequence"/>
</dbReference>
<organism evidence="9 10">
    <name type="scientific">Fibrisoma montanum</name>
    <dbReference type="NCBI Taxonomy" id="2305895"/>
    <lineage>
        <taxon>Bacteria</taxon>
        <taxon>Pseudomonadati</taxon>
        <taxon>Bacteroidota</taxon>
        <taxon>Cytophagia</taxon>
        <taxon>Cytophagales</taxon>
        <taxon>Spirosomataceae</taxon>
        <taxon>Fibrisoma</taxon>
    </lineage>
</organism>
<dbReference type="RefSeq" id="WP_119669567.1">
    <property type="nucleotide sequence ID" value="NZ_QXED01000006.1"/>
</dbReference>
<accession>A0A418M3S7</accession>
<dbReference type="OrthoDB" id="9800680at2"/>
<keyword evidence="10" id="KW-1185">Reference proteome</keyword>
<dbReference type="GO" id="GO:0008830">
    <property type="term" value="F:dTDP-4-dehydrorhamnose 3,5-epimerase activity"/>
    <property type="evidence" value="ECO:0007669"/>
    <property type="project" value="UniProtKB-EC"/>
</dbReference>
<evidence type="ECO:0000256" key="2">
    <source>
        <dbReference type="ARBA" id="ARBA00001997"/>
    </source>
</evidence>
<dbReference type="EMBL" id="QXED01000006">
    <property type="protein sequence ID" value="RIV20400.1"/>
    <property type="molecule type" value="Genomic_DNA"/>
</dbReference>
<protein>
    <recommendedName>
        <fullName evidence="4">dTDP-4-dehydrorhamnose 3,5-epimerase</fullName>
        <ecNumber evidence="3">5.1.3.13</ecNumber>
    </recommendedName>
    <alternativeName>
        <fullName evidence="6">Thymidine diphospho-4-keto-rhamnose 3,5-epimerase</fullName>
    </alternativeName>
    <alternativeName>
        <fullName evidence="5">dTDP-4-keto-6-deoxyglucose 3,5-epimerase</fullName>
    </alternativeName>
    <alternativeName>
        <fullName evidence="7">dTDP-6-deoxy-D-xylo-4-hexulose 3,5-epimerase</fullName>
    </alternativeName>
</protein>
<dbReference type="PANTHER" id="PTHR21047">
    <property type="entry name" value="DTDP-6-DEOXY-D-GLUCOSE-3,5 EPIMERASE"/>
    <property type="match status" value="1"/>
</dbReference>
<evidence type="ECO:0000256" key="5">
    <source>
        <dbReference type="ARBA" id="ARBA00029758"/>
    </source>
</evidence>
<dbReference type="AlphaFoldDB" id="A0A418M3S7"/>
<dbReference type="GO" id="GO:0005829">
    <property type="term" value="C:cytosol"/>
    <property type="evidence" value="ECO:0007669"/>
    <property type="project" value="TreeGrafter"/>
</dbReference>
<dbReference type="Gene3D" id="2.60.120.10">
    <property type="entry name" value="Jelly Rolls"/>
    <property type="match status" value="1"/>
</dbReference>
<dbReference type="GO" id="GO:0000271">
    <property type="term" value="P:polysaccharide biosynthetic process"/>
    <property type="evidence" value="ECO:0007669"/>
    <property type="project" value="TreeGrafter"/>
</dbReference>
<dbReference type="PANTHER" id="PTHR21047:SF2">
    <property type="entry name" value="THYMIDINE DIPHOSPHO-4-KETO-RHAMNOSE 3,5-EPIMERASE"/>
    <property type="match status" value="1"/>
</dbReference>
<dbReference type="InterPro" id="IPR014710">
    <property type="entry name" value="RmlC-like_jellyroll"/>
</dbReference>
<sequence length="192" mass="21734">MIVEINPSSPGLFAGQPLTGVDCKSLTEHQDSRGSFTEVFQQYWGTCLTPTQWSLVRSEPNVFRGMHLHLRHDEYFCLIEGHCLVGLYDARPHSPTRNQWALYELFGTDLKALVFPRGLLHGWYFFTPSVHLQAVSESFVNYGHDDNHGCRWDDPDLGIPWGITDPILSERASNFPPLRHLLADLANDAPSS</sequence>
<dbReference type="InterPro" id="IPR000888">
    <property type="entry name" value="RmlC-like"/>
</dbReference>
<evidence type="ECO:0000313" key="9">
    <source>
        <dbReference type="EMBL" id="RIV20400.1"/>
    </source>
</evidence>
<feature type="site" description="Participates in a stacking interaction with the thymidine ring of dTDP-4-oxo-6-deoxyglucose" evidence="8">
    <location>
        <position position="142"/>
    </location>
</feature>
<gene>
    <name evidence="9" type="ORF">DYU11_20335</name>
</gene>
<evidence type="ECO:0000256" key="1">
    <source>
        <dbReference type="ARBA" id="ARBA00001298"/>
    </source>
</evidence>
<evidence type="ECO:0000256" key="8">
    <source>
        <dbReference type="PIRSR" id="PIRSR600888-3"/>
    </source>
</evidence>
<evidence type="ECO:0000256" key="7">
    <source>
        <dbReference type="ARBA" id="ARBA00033311"/>
    </source>
</evidence>
<dbReference type="GO" id="GO:0019305">
    <property type="term" value="P:dTDP-rhamnose biosynthetic process"/>
    <property type="evidence" value="ECO:0007669"/>
    <property type="project" value="TreeGrafter"/>
</dbReference>
<evidence type="ECO:0000256" key="6">
    <source>
        <dbReference type="ARBA" id="ARBA00031424"/>
    </source>
</evidence>
<comment type="caution">
    <text evidence="9">The sequence shown here is derived from an EMBL/GenBank/DDBJ whole genome shotgun (WGS) entry which is preliminary data.</text>
</comment>
<comment type="function">
    <text evidence="2">Catalyzes the epimerization of the C3' and C5'positions of dTDP-6-deoxy-D-xylo-4-hexulose, forming dTDP-6-deoxy-L-lyxo-4-hexulose.</text>
</comment>
<dbReference type="EC" id="5.1.3.13" evidence="3"/>
<reference evidence="9 10" key="1">
    <citation type="submission" date="2018-08" db="EMBL/GenBank/DDBJ databases">
        <title>Fibrisoma montanum sp. nov., isolated from Danxia mountain soil.</title>
        <authorList>
            <person name="Huang Y."/>
        </authorList>
    </citation>
    <scope>NUCLEOTIDE SEQUENCE [LARGE SCALE GENOMIC DNA]</scope>
    <source>
        <strain evidence="9 10">HYT19</strain>
    </source>
</reference>
<comment type="catalytic activity">
    <reaction evidence="1">
        <text>dTDP-4-dehydro-6-deoxy-alpha-D-glucose = dTDP-4-dehydro-beta-L-rhamnose</text>
        <dbReference type="Rhea" id="RHEA:16969"/>
        <dbReference type="ChEBI" id="CHEBI:57649"/>
        <dbReference type="ChEBI" id="CHEBI:62830"/>
        <dbReference type="EC" id="5.1.3.13"/>
    </reaction>
</comment>